<dbReference type="SUPFAM" id="SSF56112">
    <property type="entry name" value="Protein kinase-like (PK-like)"/>
    <property type="match status" value="1"/>
</dbReference>
<evidence type="ECO:0000259" key="1">
    <source>
        <dbReference type="Pfam" id="PF01636"/>
    </source>
</evidence>
<dbReference type="InterPro" id="IPR002575">
    <property type="entry name" value="Aminoglycoside_PTrfase"/>
</dbReference>
<dbReference type="Proteomes" id="UP000178450">
    <property type="component" value="Unassembled WGS sequence"/>
</dbReference>
<reference evidence="2 3" key="1">
    <citation type="journal article" date="2016" name="Nat. Commun.">
        <title>Thousands of microbial genomes shed light on interconnected biogeochemical processes in an aquifer system.</title>
        <authorList>
            <person name="Anantharaman K."/>
            <person name="Brown C.T."/>
            <person name="Hug L.A."/>
            <person name="Sharon I."/>
            <person name="Castelle C.J."/>
            <person name="Probst A.J."/>
            <person name="Thomas B.C."/>
            <person name="Singh A."/>
            <person name="Wilkins M.J."/>
            <person name="Karaoz U."/>
            <person name="Brodie E.L."/>
            <person name="Williams K.H."/>
            <person name="Hubbard S.S."/>
            <person name="Banfield J.F."/>
        </authorList>
    </citation>
    <scope>NUCLEOTIDE SEQUENCE [LARGE SCALE GENOMIC DNA]</scope>
</reference>
<name>A0A1F7KAX5_9BACT</name>
<accession>A0A1F7KAX5</accession>
<protein>
    <recommendedName>
        <fullName evidence="1">Aminoglycoside phosphotransferase domain-containing protein</fullName>
    </recommendedName>
</protein>
<organism evidence="2 3">
    <name type="scientific">Candidatus Roizmanbacteria bacterium RIFOXYA1_FULL_41_12</name>
    <dbReference type="NCBI Taxonomy" id="1802082"/>
    <lineage>
        <taxon>Bacteria</taxon>
        <taxon>Candidatus Roizmaniibacteriota</taxon>
    </lineage>
</organism>
<dbReference type="Pfam" id="PF01636">
    <property type="entry name" value="APH"/>
    <property type="match status" value="1"/>
</dbReference>
<sequence length="306" mass="35672">MVKNKIAQILKANNFVPIRYLQGEAEYNYLGLPGYSNRLFNKKESVLIEGRYLNKPAVLKMIVAYNNNALLFKRELYAYRILAKKQFLIRKLIPKYYFHSFDPCPYVIIEKANGEKFGDWYQVQDNAFELIKQCLSRLKTLHQSISLPKYIAYPIINREPNILFMKLIKQLAITDYQNKLRLTDYLRTKLPQAQSEWKKARKGFSYGDFSLSNVIVNKGSIKFIDWENIGNAVLGHDHSLLIFAAIGSKIEKSIVNLCQNIAKDNKQLELLNFLVLYQVVKNISKFSHKDKNKFLNLSGFIDRQIN</sequence>
<gene>
    <name evidence="2" type="ORF">A2209_04905</name>
</gene>
<evidence type="ECO:0000313" key="3">
    <source>
        <dbReference type="Proteomes" id="UP000178450"/>
    </source>
</evidence>
<dbReference type="EMBL" id="MGBG01000013">
    <property type="protein sequence ID" value="OGK64998.1"/>
    <property type="molecule type" value="Genomic_DNA"/>
</dbReference>
<feature type="domain" description="Aminoglycoside phosphotransferase" evidence="1">
    <location>
        <begin position="69"/>
        <end position="242"/>
    </location>
</feature>
<comment type="caution">
    <text evidence="2">The sequence shown here is derived from an EMBL/GenBank/DDBJ whole genome shotgun (WGS) entry which is preliminary data.</text>
</comment>
<proteinExistence type="predicted"/>
<dbReference type="AlphaFoldDB" id="A0A1F7KAX5"/>
<dbReference type="InterPro" id="IPR011009">
    <property type="entry name" value="Kinase-like_dom_sf"/>
</dbReference>
<evidence type="ECO:0000313" key="2">
    <source>
        <dbReference type="EMBL" id="OGK64998.1"/>
    </source>
</evidence>